<proteinExistence type="predicted"/>
<dbReference type="EMBL" id="CAMPGE010024483">
    <property type="protein sequence ID" value="CAI2382316.1"/>
    <property type="molecule type" value="Genomic_DNA"/>
</dbReference>
<accession>A0AAD1XZB5</accession>
<gene>
    <name evidence="2" type="ORF">ECRASSUSDP1_LOCUS23786</name>
</gene>
<dbReference type="Proteomes" id="UP001295684">
    <property type="component" value="Unassembled WGS sequence"/>
</dbReference>
<organism evidence="2 3">
    <name type="scientific">Euplotes crassus</name>
    <dbReference type="NCBI Taxonomy" id="5936"/>
    <lineage>
        <taxon>Eukaryota</taxon>
        <taxon>Sar</taxon>
        <taxon>Alveolata</taxon>
        <taxon>Ciliophora</taxon>
        <taxon>Intramacronucleata</taxon>
        <taxon>Spirotrichea</taxon>
        <taxon>Hypotrichia</taxon>
        <taxon>Euplotida</taxon>
        <taxon>Euplotidae</taxon>
        <taxon>Moneuplotes</taxon>
    </lineage>
</organism>
<evidence type="ECO:0000313" key="3">
    <source>
        <dbReference type="Proteomes" id="UP001295684"/>
    </source>
</evidence>
<evidence type="ECO:0000256" key="1">
    <source>
        <dbReference type="SAM" id="Phobius"/>
    </source>
</evidence>
<evidence type="ECO:0000313" key="2">
    <source>
        <dbReference type="EMBL" id="CAI2382316.1"/>
    </source>
</evidence>
<keyword evidence="1" id="KW-1133">Transmembrane helix</keyword>
<sequence>MEESFKKFNIWLLNNSYRRETTLFRILYDMKYRKDYYMKVMSSASNKQEFETQRIATDDSLHPDRKNCTILPFEESLYLEHYISQRLCNLALSPFLVCSLGAFLCLKRSVMLSRSQSNYLFLTINNRRRYFNTMNTFLLFMFVLNTLTLSLGACILGYQTWAGFKRRYAGGLDFERQLKLKYLEQIKLYRDVQL</sequence>
<keyword evidence="3" id="KW-1185">Reference proteome</keyword>
<reference evidence="2" key="1">
    <citation type="submission" date="2023-07" db="EMBL/GenBank/DDBJ databases">
        <authorList>
            <consortium name="AG Swart"/>
            <person name="Singh M."/>
            <person name="Singh A."/>
            <person name="Seah K."/>
            <person name="Emmerich C."/>
        </authorList>
    </citation>
    <scope>NUCLEOTIDE SEQUENCE</scope>
    <source>
        <strain evidence="2">DP1</strain>
    </source>
</reference>
<protein>
    <submittedName>
        <fullName evidence="2">Uncharacterized protein</fullName>
    </submittedName>
</protein>
<keyword evidence="1" id="KW-0472">Membrane</keyword>
<name>A0AAD1XZB5_EUPCR</name>
<dbReference type="AlphaFoldDB" id="A0AAD1XZB5"/>
<feature type="transmembrane region" description="Helical" evidence="1">
    <location>
        <begin position="83"/>
        <end position="106"/>
    </location>
</feature>
<feature type="transmembrane region" description="Helical" evidence="1">
    <location>
        <begin position="137"/>
        <end position="158"/>
    </location>
</feature>
<comment type="caution">
    <text evidence="2">The sequence shown here is derived from an EMBL/GenBank/DDBJ whole genome shotgun (WGS) entry which is preliminary data.</text>
</comment>
<keyword evidence="1" id="KW-0812">Transmembrane</keyword>